<feature type="domain" description="SGNH hydrolase-type esterase" evidence="2">
    <location>
        <begin position="288"/>
        <end position="420"/>
    </location>
</feature>
<evidence type="ECO:0000259" key="2">
    <source>
        <dbReference type="Pfam" id="PF13472"/>
    </source>
</evidence>
<dbReference type="CDD" id="cd00229">
    <property type="entry name" value="SGNH_hydrolase"/>
    <property type="match status" value="1"/>
</dbReference>
<comment type="caution">
    <text evidence="3">The sequence shown here is derived from an EMBL/GenBank/DDBJ whole genome shotgun (WGS) entry which is preliminary data.</text>
</comment>
<dbReference type="InterPro" id="IPR051532">
    <property type="entry name" value="Ester_Hydrolysis_Enzymes"/>
</dbReference>
<evidence type="ECO:0000313" key="3">
    <source>
        <dbReference type="EMBL" id="GAA1493475.1"/>
    </source>
</evidence>
<feature type="region of interest" description="Disordered" evidence="1">
    <location>
        <begin position="1"/>
        <end position="23"/>
    </location>
</feature>
<organism evidence="3 4">
    <name type="scientific">Curtobacterium herbarum</name>
    <dbReference type="NCBI Taxonomy" id="150122"/>
    <lineage>
        <taxon>Bacteria</taxon>
        <taxon>Bacillati</taxon>
        <taxon>Actinomycetota</taxon>
        <taxon>Actinomycetes</taxon>
        <taxon>Micrococcales</taxon>
        <taxon>Microbacteriaceae</taxon>
        <taxon>Curtobacterium</taxon>
    </lineage>
</organism>
<sequence>MTIASTFLGGTMTDHSSKSGRGISRRGLLQGAAVTLGGAALTGAASSPASAAGTKPFIPSGLTYQANDPLAGFFRKVAAGTATIVTAGDSITEAFGAANPQKGYPARVRARLRNGAGQAPGGLDYIPARSQYSTVRTPPATATYVTYAGPDGAAIDLRSATYAGDRSTRSGLGRRAVALTSSRVRSLSFTQRFTSLVLAWRATSSTRDAVSITIDGTTVPLPAVSSGEQTWTSPPRASATHTVTVTWASGEPFVEGWQLFDGDEGGGFHVLEASQSESRTEGFALASSAANGNDSWADALRRFSPDLITSMWGTNDYGKVTPAVLTQQTRNYLDLVHDRSPASALLVVMPYQLGAASATEWAKYRAAQQQAVNTFRSANPGVAIGFFDLGAYVPPYFGQTGAKDNPYMSDGIHPNDTGYDVIAAILYAYFTSTPA</sequence>
<keyword evidence="4" id="KW-1185">Reference proteome</keyword>
<reference evidence="3 4" key="1">
    <citation type="journal article" date="2019" name="Int. J. Syst. Evol. Microbiol.">
        <title>The Global Catalogue of Microorganisms (GCM) 10K type strain sequencing project: providing services to taxonomists for standard genome sequencing and annotation.</title>
        <authorList>
            <consortium name="The Broad Institute Genomics Platform"/>
            <consortium name="The Broad Institute Genome Sequencing Center for Infectious Disease"/>
            <person name="Wu L."/>
            <person name="Ma J."/>
        </authorList>
    </citation>
    <scope>NUCLEOTIDE SEQUENCE [LARGE SCALE GENOMIC DNA]</scope>
    <source>
        <strain evidence="3 4">JCM 12140</strain>
    </source>
</reference>
<name>A0ABN1ZD09_9MICO</name>
<proteinExistence type="predicted"/>
<dbReference type="InterPro" id="IPR013830">
    <property type="entry name" value="SGNH_hydro"/>
</dbReference>
<dbReference type="Gene3D" id="3.40.50.1110">
    <property type="entry name" value="SGNH hydrolase"/>
    <property type="match status" value="1"/>
</dbReference>
<gene>
    <name evidence="3" type="ORF">GCM10009627_18210</name>
</gene>
<protein>
    <recommendedName>
        <fullName evidence="2">SGNH hydrolase-type esterase domain-containing protein</fullName>
    </recommendedName>
</protein>
<dbReference type="InterPro" id="IPR006311">
    <property type="entry name" value="TAT_signal"/>
</dbReference>
<dbReference type="PROSITE" id="PS51318">
    <property type="entry name" value="TAT"/>
    <property type="match status" value="1"/>
</dbReference>
<dbReference type="SUPFAM" id="SSF52266">
    <property type="entry name" value="SGNH hydrolase"/>
    <property type="match status" value="1"/>
</dbReference>
<evidence type="ECO:0000256" key="1">
    <source>
        <dbReference type="SAM" id="MobiDB-lite"/>
    </source>
</evidence>
<evidence type="ECO:0000313" key="4">
    <source>
        <dbReference type="Proteomes" id="UP001501742"/>
    </source>
</evidence>
<dbReference type="PANTHER" id="PTHR30383">
    <property type="entry name" value="THIOESTERASE 1/PROTEASE 1/LYSOPHOSPHOLIPASE L1"/>
    <property type="match status" value="1"/>
</dbReference>
<dbReference type="Proteomes" id="UP001501742">
    <property type="component" value="Unassembled WGS sequence"/>
</dbReference>
<dbReference type="InterPro" id="IPR036514">
    <property type="entry name" value="SGNH_hydro_sf"/>
</dbReference>
<dbReference type="Pfam" id="PF13472">
    <property type="entry name" value="Lipase_GDSL_2"/>
    <property type="match status" value="1"/>
</dbReference>
<dbReference type="EMBL" id="BAAAJX010000006">
    <property type="protein sequence ID" value="GAA1493475.1"/>
    <property type="molecule type" value="Genomic_DNA"/>
</dbReference>
<accession>A0ABN1ZD09</accession>